<dbReference type="OrthoDB" id="1260508at2"/>
<name>A0A1V3TW92_ELIME</name>
<dbReference type="AlphaFoldDB" id="A0A1V3TW92"/>
<dbReference type="Proteomes" id="UP000188947">
    <property type="component" value="Unassembled WGS sequence"/>
</dbReference>
<dbReference type="Gene3D" id="3.90.930.1">
    <property type="match status" value="1"/>
</dbReference>
<dbReference type="Pfam" id="PF07661">
    <property type="entry name" value="MORN_2"/>
    <property type="match status" value="2"/>
</dbReference>
<organism evidence="1 2">
    <name type="scientific">Elizabethkingia meningoseptica</name>
    <name type="common">Chryseobacterium meningosepticum</name>
    <dbReference type="NCBI Taxonomy" id="238"/>
    <lineage>
        <taxon>Bacteria</taxon>
        <taxon>Pseudomonadati</taxon>
        <taxon>Bacteroidota</taxon>
        <taxon>Flavobacteriia</taxon>
        <taxon>Flavobacteriales</taxon>
        <taxon>Weeksellaceae</taxon>
        <taxon>Elizabethkingia</taxon>
    </lineage>
</organism>
<reference evidence="1 2" key="1">
    <citation type="submission" date="2016-11" db="EMBL/GenBank/DDBJ databases">
        <title>Genome sequence and comparative genomic analysis of clinical strain Elizabethkingia meningoseptica 61421 PRCM.</title>
        <authorList>
            <person name="Wang M."/>
            <person name="Hu S."/>
            <person name="Cao L."/>
            <person name="Jiang T."/>
            <person name="Zhou Y."/>
            <person name="Ming D."/>
        </authorList>
    </citation>
    <scope>NUCLEOTIDE SEQUENCE [LARGE SCALE GENOMIC DNA]</scope>
    <source>
        <strain evidence="1 2">61421 PRCM</strain>
    </source>
</reference>
<dbReference type="EMBL" id="MPOG01000019">
    <property type="protein sequence ID" value="OOH93241.1"/>
    <property type="molecule type" value="Genomic_DNA"/>
</dbReference>
<accession>A0A1V3TW92</accession>
<gene>
    <name evidence="1" type="ORF">BMF97_17410</name>
</gene>
<evidence type="ECO:0000313" key="2">
    <source>
        <dbReference type="Proteomes" id="UP000188947"/>
    </source>
</evidence>
<protein>
    <recommendedName>
        <fullName evidence="3">Toxin-antitoxin system YwqK family antitoxin</fullName>
    </recommendedName>
</protein>
<evidence type="ECO:0000313" key="1">
    <source>
        <dbReference type="EMBL" id="OOH93241.1"/>
    </source>
</evidence>
<dbReference type="SUPFAM" id="SSF82185">
    <property type="entry name" value="Histone H3 K4-specific methyltransferase SET7/9 N-terminal domain"/>
    <property type="match status" value="1"/>
</dbReference>
<keyword evidence="2" id="KW-1185">Reference proteome</keyword>
<dbReference type="InterPro" id="IPR011652">
    <property type="entry name" value="MORN_2"/>
</dbReference>
<proteinExistence type="predicted"/>
<sequence length="104" mass="12375">METLRVKDEDLEFIDIDGGGIPIYHYQGKPFTGIMMEYYNNELYRELGYVNGYQEGVERVFYDNGKIKHEFHLKDNKLHGECKDWDEKGNLISTDYWKNGEKLK</sequence>
<evidence type="ECO:0008006" key="3">
    <source>
        <dbReference type="Google" id="ProtNLM"/>
    </source>
</evidence>
<dbReference type="RefSeq" id="WP_069215223.1">
    <property type="nucleotide sequence ID" value="NZ_CP016378.1"/>
</dbReference>
<dbReference type="STRING" id="238.BBD35_05225"/>
<comment type="caution">
    <text evidence="1">The sequence shown here is derived from an EMBL/GenBank/DDBJ whole genome shotgun (WGS) entry which is preliminary data.</text>
</comment>